<feature type="coiled-coil region" evidence="2">
    <location>
        <begin position="1999"/>
        <end position="2026"/>
    </location>
</feature>
<accession>A0A2U2XEQ6</accession>
<dbReference type="EMBL" id="QFRJ01000002">
    <property type="protein sequence ID" value="PWH86253.1"/>
    <property type="molecule type" value="Genomic_DNA"/>
</dbReference>
<evidence type="ECO:0000256" key="1">
    <source>
        <dbReference type="PROSITE-ProRule" id="PRU00339"/>
    </source>
</evidence>
<reference evidence="3 4" key="2">
    <citation type="submission" date="2018-05" db="EMBL/GenBank/DDBJ databases">
        <authorList>
            <person name="Lanie J.A."/>
            <person name="Ng W.-L."/>
            <person name="Kazmierczak K.M."/>
            <person name="Andrzejewski T.M."/>
            <person name="Davidsen T.M."/>
            <person name="Wayne K.J."/>
            <person name="Tettelin H."/>
            <person name="Glass J.I."/>
            <person name="Rusch D."/>
            <person name="Podicherti R."/>
            <person name="Tsui H.-C.T."/>
            <person name="Winkler M.E."/>
        </authorList>
    </citation>
    <scope>NUCLEOTIDE SEQUENCE [LARGE SCALE GENOMIC DNA]</scope>
    <source>
        <strain evidence="3 4">C305</strain>
    </source>
</reference>
<dbReference type="Gene3D" id="2.60.40.1120">
    <property type="entry name" value="Carboxypeptidase-like, regulatory domain"/>
    <property type="match status" value="1"/>
</dbReference>
<feature type="coiled-coil region" evidence="2">
    <location>
        <begin position="2096"/>
        <end position="2130"/>
    </location>
</feature>
<evidence type="ECO:0000313" key="4">
    <source>
        <dbReference type="Proteomes" id="UP000245370"/>
    </source>
</evidence>
<organism evidence="3 4">
    <name type="scientific">Brumimicrobium oceani</name>
    <dbReference type="NCBI Taxonomy" id="2100725"/>
    <lineage>
        <taxon>Bacteria</taxon>
        <taxon>Pseudomonadati</taxon>
        <taxon>Bacteroidota</taxon>
        <taxon>Flavobacteriia</taxon>
        <taxon>Flavobacteriales</taxon>
        <taxon>Crocinitomicaceae</taxon>
        <taxon>Brumimicrobium</taxon>
    </lineage>
</organism>
<feature type="repeat" description="TPR" evidence="1">
    <location>
        <begin position="1271"/>
        <end position="1304"/>
    </location>
</feature>
<dbReference type="Gene3D" id="1.25.40.10">
    <property type="entry name" value="Tetratricopeptide repeat domain"/>
    <property type="match status" value="6"/>
</dbReference>
<dbReference type="SUPFAM" id="SSF49478">
    <property type="entry name" value="Cna protein B-type domain"/>
    <property type="match status" value="1"/>
</dbReference>
<feature type="coiled-coil region" evidence="2">
    <location>
        <begin position="159"/>
        <end position="193"/>
    </location>
</feature>
<dbReference type="Proteomes" id="UP000245370">
    <property type="component" value="Unassembled WGS sequence"/>
</dbReference>
<feature type="coiled-coil region" evidence="2">
    <location>
        <begin position="1304"/>
        <end position="1338"/>
    </location>
</feature>
<dbReference type="InterPro" id="IPR011990">
    <property type="entry name" value="TPR-like_helical_dom_sf"/>
</dbReference>
<keyword evidence="4" id="KW-1185">Reference proteome</keyword>
<dbReference type="SMART" id="SM00028">
    <property type="entry name" value="TPR"/>
    <property type="match status" value="20"/>
</dbReference>
<comment type="caution">
    <text evidence="3">The sequence shown here is derived from an EMBL/GenBank/DDBJ whole genome shotgun (WGS) entry which is preliminary data.</text>
</comment>
<feature type="coiled-coil region" evidence="2">
    <location>
        <begin position="1194"/>
        <end position="1221"/>
    </location>
</feature>
<gene>
    <name evidence="3" type="ORF">DIT68_03155</name>
</gene>
<dbReference type="SUPFAM" id="SSF48452">
    <property type="entry name" value="TPR-like"/>
    <property type="match status" value="5"/>
</dbReference>
<proteinExistence type="predicted"/>
<feature type="coiled-coil region" evidence="2">
    <location>
        <begin position="1476"/>
        <end position="1535"/>
    </location>
</feature>
<keyword evidence="2" id="KW-0175">Coiled coil</keyword>
<name>A0A2U2XEQ6_9FLAO</name>
<dbReference type="Pfam" id="PF13620">
    <property type="entry name" value="CarboxypepD_reg"/>
    <property type="match status" value="1"/>
</dbReference>
<keyword evidence="1" id="KW-0802">TPR repeat</keyword>
<evidence type="ECO:0000313" key="3">
    <source>
        <dbReference type="EMBL" id="PWH86253.1"/>
    </source>
</evidence>
<dbReference type="InterPro" id="IPR019734">
    <property type="entry name" value="TPR_rpt"/>
</dbReference>
<dbReference type="PROSITE" id="PS50005">
    <property type="entry name" value="TPR"/>
    <property type="match status" value="1"/>
</dbReference>
<sequence length="2236" mass="251404">MRAFYITKMKHFFSIFTFFIISIAFTFGQNITYDGNVTDMDSEKAIANVAVTVYANGSVVTSAKTSPNGSYSVNFLPGKNYTVKYTKSGYVTKIILLDVSDVVGEDMPAGGKIFPPINLDLFKERPGTDFSFLETEPVVKWTLDGERMNYNRGQMTSVKNKIEAKLQAAVDKEKNLEAEYNQLIKDADALYASKKYEEALNKYVAALQIEGKQKEAHPNAQLMKIEELLQKKEEEELAFQQENQAYLNLITAADNFASTKEYDKAIAKYNEAIAMKSDEQYPKDRVKDLKVEMANAAKKEEFDKIVKRADGFFKQNSLQAARDTYKQALKILPNEEHPKKQLEIISGKLDAQLAIKEQKDKYNAAVKEADELYNAEDYEGAIAKYEEALTYESAATYPPGRIKMAQDIIAEKAAEAEKIASFNKLVAEGDAGVISKDFETAVAKYTEAIALIEDAAVQTKLDNAKQLLADQKNKEQQEEQIATLMASAQEKMTAEDYSSAITDYSSVLALVSTHPEALAGKAKAETLLAEKNALAEKENQFNELLAAADKAFTAKTWQEAKTKYLAAQAIYDDKEHVNNRIAEVEAKIEQEGLNNQIEGLMTSANEKLSTEDYAGAITDFDAVIALKSDHTEAIAGKKNAEDLLAKKESQQAQEEEFNAIVADADAAFGQENWEEAKGKYLEAKAIFSDKEHVRSQLELVEQAIAAELAKQEDLAKIQTLLGEATALKPENKWTEVIQKYEEALAIKPERKDISELLAAAKVSKQEYEAAQSQEATNAQIQTLLDEASALKPENKWSDVIHKYEEALALDETRPDVSELLAAAKVSKQEYDAAQSQEATNAQIQTLLDEASALKPDNKWSDVIQKYEEALALDATRTDVSELLAAAKVSKQEYDAAQSQEATNAQIQTLLDEASALKPENKWADVIQKYEEALALDATRTDVSELLAAAKVSKQEWDAAQSQEATNAQIQTLLDGASALKPDNKWADVIQKYEEALTLDATRTDVSELLAAAKVSKQEWDAAQSQEALETEFNAIVADADAAFDDENWTEAKDKYLSAKAIFADREHVNSRIDEVNAALASLQANQESAAQIQTLLDEASALKPDNKWTEVIQKYEEALAIDDTRNDVSELLSAAKESKTAYEAAQSQGEQFEQLKQAGNELLTQEQWNEAKSKYEEALQLKADAEIEASLAIIESKLAEIAASENKEQEYNAKMEAAEEFASAEEYEKALESFKAALSIKTGDATATARVSDMQAKLDELAQAENLNQEYSEAMKLGKTAMENKDYSAAVKAFDDALIVLPADAEATTLKEQAKAKIAELQAEEEEYKAFVESALAKYDEAIAEDNNIAKLEEAKSIFGSAQNIRPEASLPQTKIVEIDNLLRKIEEEAAASNQTEENERLYKEQLELAKVAVQGEKYENAIAFLKEAQRIKPEETFPTTEITKYQAILDNASAAKELEANYISLIEKADVAFANSDYQNSIELYNEALNLKQNEVYPKEQIAKAEEGITNKALNEAEEEYQNFMEKANAQFENKDFENALTSYQSALSVKENDSDAKDKIDETQQILDNLLKAKKASESLKQQFDQLIADADQLFKGEKYSEATSAYRNALKIKEDDAYAKEQLQLSIDKAKEQNDQKRDKRYNQSVSEADNFFKKEEYESAKAAYKRALGFRNYEQYPKTQLAKITALINAKIKAQGSVAYIGEQRNISIIEGAALLQQGEIDRERIKQEKVLNRLNKFEGEEADRSLSDFEERLAFENEVTSIKEIRDNTKISDIQTKREIADEVDNQMIDFEKGAAEYNRFKEGELSRASQALVFANDDFDQEKADFRALHKESIEQIKSIENERNNLNATESAHHDVKVTATSEELVEMDNTFDEFLVVNEEYQQETERQVNEVRYGIDDRKVVENNDLYEKVIDLQDRSILAEMRVSESTEEKDIIQQMLKEDIIVYEAELQRKLADQASEVHQEQIIIDDQLTAAGKQFEETKEGKDDSRLRAVEQLKDIAQDQLRQEEDRIEVKKNTTEEIYLEVEGVKTFQEESARQNVKDLTVVDEDVTNRMTVFEKGRQKQENDEVKANQVTESKIQSIDKREELLREENIEELQNTYEELKGQQIRIENKNQNIDNNASKEKQTTQSYVDGLENNDIKFTETIANTIGDDYPEGVTQENYVREDSKGIPIKIVTRRIVVTDGRGEVYIRTQTRNGLTYSKNGSPITEQNWIYGTENANLEKHY</sequence>
<reference evidence="3 4" key="1">
    <citation type="submission" date="2018-05" db="EMBL/GenBank/DDBJ databases">
        <title>Brumimicrobium oceani sp. nov., isolated from coastal sediment.</title>
        <authorList>
            <person name="Kou Y."/>
        </authorList>
    </citation>
    <scope>NUCLEOTIDE SEQUENCE [LARGE SCALE GENOMIC DNA]</scope>
    <source>
        <strain evidence="3 4">C305</strain>
    </source>
</reference>
<evidence type="ECO:0000256" key="2">
    <source>
        <dbReference type="SAM" id="Coils"/>
    </source>
</evidence>
<protein>
    <submittedName>
        <fullName evidence="3">Uncharacterized protein</fullName>
    </submittedName>
</protein>